<keyword evidence="5 11" id="KW-0812">Transmembrane</keyword>
<dbReference type="GO" id="GO:0036502">
    <property type="term" value="C:Derlin-1-VIMP complex"/>
    <property type="evidence" value="ECO:0007669"/>
    <property type="project" value="TreeGrafter"/>
</dbReference>
<dbReference type="GO" id="GO:0030968">
    <property type="term" value="P:endoplasmic reticulum unfolded protein response"/>
    <property type="evidence" value="ECO:0007669"/>
    <property type="project" value="TreeGrafter"/>
</dbReference>
<evidence type="ECO:0000256" key="1">
    <source>
        <dbReference type="ARBA" id="ARBA00004389"/>
    </source>
</evidence>
<evidence type="ECO:0000256" key="6">
    <source>
        <dbReference type="ARBA" id="ARBA00022824"/>
    </source>
</evidence>
<evidence type="ECO:0000256" key="2">
    <source>
        <dbReference type="ARBA" id="ARBA00004496"/>
    </source>
</evidence>
<dbReference type="KEGG" id="tnl:113505434"/>
<comment type="subcellular location">
    <subcellularLocation>
        <location evidence="2">Cytoplasm</location>
    </subcellularLocation>
    <subcellularLocation>
        <location evidence="1">Endoplasmic reticulum membrane</location>
        <topology evidence="1">Single-pass membrane protein</topology>
    </subcellularLocation>
</comment>
<dbReference type="GO" id="GO:0030970">
    <property type="term" value="P:retrograde protein transport, ER to cytosol"/>
    <property type="evidence" value="ECO:0007669"/>
    <property type="project" value="TreeGrafter"/>
</dbReference>
<dbReference type="Gene3D" id="6.10.250.2950">
    <property type="match status" value="1"/>
</dbReference>
<feature type="compositionally biased region" description="Basic and acidic residues" evidence="10">
    <location>
        <begin position="90"/>
        <end position="120"/>
    </location>
</feature>
<name>A0A7E5WSY4_TRINI</name>
<comment type="similarity">
    <text evidence="3">Belongs to the selenoprotein S family.</text>
</comment>
<evidence type="ECO:0000256" key="10">
    <source>
        <dbReference type="SAM" id="MobiDB-lite"/>
    </source>
</evidence>
<dbReference type="PANTHER" id="PTHR28621:SF1">
    <property type="entry name" value="SELENOPROTEIN S"/>
    <property type="match status" value="1"/>
</dbReference>
<evidence type="ECO:0000313" key="13">
    <source>
        <dbReference type="RefSeq" id="XP_026743905.1"/>
    </source>
</evidence>
<gene>
    <name evidence="13" type="primary">LOC113505434</name>
</gene>
<dbReference type="Proteomes" id="UP000322000">
    <property type="component" value="Chromosome 26"/>
</dbReference>
<evidence type="ECO:0000256" key="7">
    <source>
        <dbReference type="ARBA" id="ARBA00022933"/>
    </source>
</evidence>
<proteinExistence type="inferred from homology"/>
<sequence length="161" mass="18074">MDPVIYVDNTYASKEDFFNPIGMVLQFLASYGWLVVGAGALLLYVAQRLRPGIQRRRDAREEAEHHRNPDAALARLEALQRARELQQRRLEEASQRALELQREREEKRRLEAAERMRKYGPDAGQKLGSGDADYLPLSAGASTSSYRPPKKSKCGGGGCGR</sequence>
<dbReference type="InterPro" id="IPR009703">
    <property type="entry name" value="Selenoprotein_S"/>
</dbReference>
<evidence type="ECO:0000256" key="3">
    <source>
        <dbReference type="ARBA" id="ARBA00011034"/>
    </source>
</evidence>
<protein>
    <submittedName>
        <fullName evidence="13">Uncharacterized protein LOC113505434 isoform X1</fullName>
    </submittedName>
</protein>
<keyword evidence="7" id="KW-0712">Selenocysteine</keyword>
<evidence type="ECO:0000256" key="9">
    <source>
        <dbReference type="ARBA" id="ARBA00023136"/>
    </source>
</evidence>
<dbReference type="OrthoDB" id="75792at2759"/>
<dbReference type="GO" id="GO:0036513">
    <property type="term" value="C:Derlin-1 retrotranslocation complex"/>
    <property type="evidence" value="ECO:0007669"/>
    <property type="project" value="TreeGrafter"/>
</dbReference>
<keyword evidence="9 11" id="KW-0472">Membrane</keyword>
<reference evidence="13" key="1">
    <citation type="submission" date="2025-08" db="UniProtKB">
        <authorList>
            <consortium name="RefSeq"/>
        </authorList>
    </citation>
    <scope>IDENTIFICATION</scope>
</reference>
<keyword evidence="4" id="KW-0963">Cytoplasm</keyword>
<accession>A0A7E5WSY4</accession>
<dbReference type="Pfam" id="PF06936">
    <property type="entry name" value="Selenoprotein_S"/>
    <property type="match status" value="1"/>
</dbReference>
<dbReference type="AlphaFoldDB" id="A0A7E5WSY4"/>
<feature type="region of interest" description="Disordered" evidence="10">
    <location>
        <begin position="90"/>
        <end position="161"/>
    </location>
</feature>
<evidence type="ECO:0000256" key="5">
    <source>
        <dbReference type="ARBA" id="ARBA00022692"/>
    </source>
</evidence>
<feature type="transmembrane region" description="Helical" evidence="11">
    <location>
        <begin position="23"/>
        <end position="46"/>
    </location>
</feature>
<evidence type="ECO:0000256" key="8">
    <source>
        <dbReference type="ARBA" id="ARBA00022989"/>
    </source>
</evidence>
<keyword evidence="8 11" id="KW-1133">Transmembrane helix</keyword>
<keyword evidence="6" id="KW-0256">Endoplasmic reticulum</keyword>
<organism evidence="12 13">
    <name type="scientific">Trichoplusia ni</name>
    <name type="common">Cabbage looper</name>
    <dbReference type="NCBI Taxonomy" id="7111"/>
    <lineage>
        <taxon>Eukaryota</taxon>
        <taxon>Metazoa</taxon>
        <taxon>Ecdysozoa</taxon>
        <taxon>Arthropoda</taxon>
        <taxon>Hexapoda</taxon>
        <taxon>Insecta</taxon>
        <taxon>Pterygota</taxon>
        <taxon>Neoptera</taxon>
        <taxon>Endopterygota</taxon>
        <taxon>Lepidoptera</taxon>
        <taxon>Glossata</taxon>
        <taxon>Ditrysia</taxon>
        <taxon>Noctuoidea</taxon>
        <taxon>Noctuidae</taxon>
        <taxon>Plusiinae</taxon>
        <taxon>Trichoplusia</taxon>
    </lineage>
</organism>
<evidence type="ECO:0000256" key="11">
    <source>
        <dbReference type="SAM" id="Phobius"/>
    </source>
</evidence>
<keyword evidence="12" id="KW-1185">Reference proteome</keyword>
<evidence type="ECO:0000256" key="4">
    <source>
        <dbReference type="ARBA" id="ARBA00022490"/>
    </source>
</evidence>
<evidence type="ECO:0000313" key="12">
    <source>
        <dbReference type="Proteomes" id="UP000322000"/>
    </source>
</evidence>
<dbReference type="GeneID" id="113505434"/>
<dbReference type="PANTHER" id="PTHR28621">
    <property type="entry name" value="SELENOPROTEIN S"/>
    <property type="match status" value="1"/>
</dbReference>
<dbReference type="RefSeq" id="XP_026743905.1">
    <property type="nucleotide sequence ID" value="XM_026888104.1"/>
</dbReference>
<dbReference type="InParanoid" id="A0A7E5WSY4"/>